<dbReference type="GeneID" id="66108061"/>
<evidence type="ECO:0000313" key="2">
    <source>
        <dbReference type="EMBL" id="KAG7448556.1"/>
    </source>
</evidence>
<protein>
    <recommendedName>
        <fullName evidence="4">Secreted protein</fullName>
    </recommendedName>
</protein>
<sequence>MTPLTIATLLPVYFFLRTSSFCYLQIVVELEQLQDYAYDANLDTIMTSPGQNALPLPNSSLLMYHALHLSTWNNPAASI</sequence>
<feature type="signal peptide" evidence="1">
    <location>
        <begin position="1"/>
        <end position="20"/>
    </location>
</feature>
<dbReference type="Proteomes" id="UP000812287">
    <property type="component" value="Unassembled WGS sequence"/>
</dbReference>
<name>A0A9P7VZA7_9AGAR</name>
<reference evidence="2" key="1">
    <citation type="submission" date="2020-11" db="EMBL/GenBank/DDBJ databases">
        <title>Adaptations for nitrogen fixation in a non-lichenized fungal sporocarp promotes dispersal by wood-feeding termites.</title>
        <authorList>
            <consortium name="DOE Joint Genome Institute"/>
            <person name="Koch R.A."/>
            <person name="Yoon G."/>
            <person name="Arayal U."/>
            <person name="Lail K."/>
            <person name="Amirebrahimi M."/>
            <person name="Labutti K."/>
            <person name="Lipzen A."/>
            <person name="Riley R."/>
            <person name="Barry K."/>
            <person name="Henrissat B."/>
            <person name="Grigoriev I.V."/>
            <person name="Herr J.R."/>
            <person name="Aime M.C."/>
        </authorList>
    </citation>
    <scope>NUCLEOTIDE SEQUENCE</scope>
    <source>
        <strain evidence="2">MCA 3950</strain>
    </source>
</reference>
<dbReference type="AlphaFoldDB" id="A0A9P7VZA7"/>
<feature type="chain" id="PRO_5040239697" description="Secreted protein" evidence="1">
    <location>
        <begin position="21"/>
        <end position="79"/>
    </location>
</feature>
<evidence type="ECO:0008006" key="4">
    <source>
        <dbReference type="Google" id="ProtNLM"/>
    </source>
</evidence>
<comment type="caution">
    <text evidence="2">The sequence shown here is derived from an EMBL/GenBank/DDBJ whole genome shotgun (WGS) entry which is preliminary data.</text>
</comment>
<feature type="non-terminal residue" evidence="2">
    <location>
        <position position="1"/>
    </location>
</feature>
<accession>A0A9P7VZA7</accession>
<dbReference type="EMBL" id="MU250529">
    <property type="protein sequence ID" value="KAG7448556.1"/>
    <property type="molecule type" value="Genomic_DNA"/>
</dbReference>
<evidence type="ECO:0000313" key="3">
    <source>
        <dbReference type="Proteomes" id="UP000812287"/>
    </source>
</evidence>
<proteinExistence type="predicted"/>
<dbReference type="RefSeq" id="XP_043042056.1">
    <property type="nucleotide sequence ID" value="XM_043185764.1"/>
</dbReference>
<evidence type="ECO:0000256" key="1">
    <source>
        <dbReference type="SAM" id="SignalP"/>
    </source>
</evidence>
<gene>
    <name evidence="2" type="ORF">BT62DRAFT_929644</name>
</gene>
<keyword evidence="1" id="KW-0732">Signal</keyword>
<keyword evidence="3" id="KW-1185">Reference proteome</keyword>
<organism evidence="2 3">
    <name type="scientific">Guyanagaster necrorhizus</name>
    <dbReference type="NCBI Taxonomy" id="856835"/>
    <lineage>
        <taxon>Eukaryota</taxon>
        <taxon>Fungi</taxon>
        <taxon>Dikarya</taxon>
        <taxon>Basidiomycota</taxon>
        <taxon>Agaricomycotina</taxon>
        <taxon>Agaricomycetes</taxon>
        <taxon>Agaricomycetidae</taxon>
        <taxon>Agaricales</taxon>
        <taxon>Marasmiineae</taxon>
        <taxon>Physalacriaceae</taxon>
        <taxon>Guyanagaster</taxon>
    </lineage>
</organism>